<dbReference type="RefSeq" id="WP_093989701.1">
    <property type="nucleotide sequence ID" value="NZ_FYDD01000004.1"/>
</dbReference>
<keyword evidence="8 11" id="KW-0718">Serine biosynthesis</keyword>
<evidence type="ECO:0000256" key="10">
    <source>
        <dbReference type="ARBA" id="ARBA00049007"/>
    </source>
</evidence>
<keyword evidence="11" id="KW-0963">Cytoplasm</keyword>
<comment type="similarity">
    <text evidence="3 11">Belongs to the class-V pyridoxal-phosphate-dependent aminotransferase family. SerC subfamily.</text>
</comment>
<proteinExistence type="inferred from homology"/>
<dbReference type="GO" id="GO:0030170">
    <property type="term" value="F:pyridoxal phosphate binding"/>
    <property type="evidence" value="ECO:0007669"/>
    <property type="project" value="UniProtKB-UniRule"/>
</dbReference>
<dbReference type="HAMAP" id="MF_00160">
    <property type="entry name" value="SerC_aminotrans_5"/>
    <property type="match status" value="1"/>
</dbReference>
<dbReference type="EC" id="2.6.1.52" evidence="11"/>
<keyword evidence="6 11" id="KW-0808">Transferase</keyword>
<evidence type="ECO:0000313" key="14">
    <source>
        <dbReference type="EMBL" id="MBC8611692.1"/>
    </source>
</evidence>
<evidence type="ECO:0000256" key="4">
    <source>
        <dbReference type="ARBA" id="ARBA00022576"/>
    </source>
</evidence>
<feature type="binding site" evidence="11">
    <location>
        <position position="42"/>
    </location>
    <ligand>
        <name>L-glutamate</name>
        <dbReference type="ChEBI" id="CHEBI:29985"/>
    </ligand>
</feature>
<comment type="caution">
    <text evidence="14">The sequence shown here is derived from an EMBL/GenBank/DDBJ whole genome shotgun (WGS) entry which is preliminary data.</text>
</comment>
<dbReference type="OrthoDB" id="9809412at2"/>
<evidence type="ECO:0000313" key="15">
    <source>
        <dbReference type="Proteomes" id="UP000632659"/>
    </source>
</evidence>
<organism evidence="14 15">
    <name type="scientific">Massiliimalia timonensis</name>
    <dbReference type="NCBI Taxonomy" id="1987501"/>
    <lineage>
        <taxon>Bacteria</taxon>
        <taxon>Bacillati</taxon>
        <taxon>Bacillota</taxon>
        <taxon>Clostridia</taxon>
        <taxon>Eubacteriales</taxon>
        <taxon>Oscillospiraceae</taxon>
        <taxon>Massiliimalia</taxon>
    </lineage>
</organism>
<dbReference type="GO" id="GO:0005737">
    <property type="term" value="C:cytoplasm"/>
    <property type="evidence" value="ECO:0007669"/>
    <property type="project" value="UniProtKB-SubCell"/>
</dbReference>
<dbReference type="PIRSF" id="PIRSF000525">
    <property type="entry name" value="SerC"/>
    <property type="match status" value="1"/>
</dbReference>
<comment type="pathway">
    <text evidence="2 11 12">Amino-acid biosynthesis; L-serine biosynthesis; L-serine from 3-phospho-D-glycerate: step 2/3.</text>
</comment>
<evidence type="ECO:0000256" key="1">
    <source>
        <dbReference type="ARBA" id="ARBA00003483"/>
    </source>
</evidence>
<gene>
    <name evidence="11 14" type="primary">serC</name>
    <name evidence="14" type="ORF">H8702_11385</name>
</gene>
<evidence type="ECO:0000256" key="9">
    <source>
        <dbReference type="ARBA" id="ARBA00047630"/>
    </source>
</evidence>
<evidence type="ECO:0000256" key="3">
    <source>
        <dbReference type="ARBA" id="ARBA00006904"/>
    </source>
</evidence>
<dbReference type="InterPro" id="IPR015424">
    <property type="entry name" value="PyrdxlP-dep_Trfase"/>
</dbReference>
<dbReference type="NCBIfam" id="NF003764">
    <property type="entry name" value="PRK05355.1"/>
    <property type="match status" value="1"/>
</dbReference>
<evidence type="ECO:0000256" key="8">
    <source>
        <dbReference type="ARBA" id="ARBA00023299"/>
    </source>
</evidence>
<name>A0A8J6PCD8_9FIRM</name>
<dbReference type="CDD" id="cd00611">
    <property type="entry name" value="PSAT_like"/>
    <property type="match status" value="1"/>
</dbReference>
<sequence>MSRVYNFSAGPSMLPEAVLKRAASEMLDYNGSGQSVMEMSHRSKVFEEIINGCESLLREILNIPDNYKVLFLQGGASSQFAMIPMNLMKKHHKADFVITGQWAKKAYSEAQKYGECNVVASSADKTFSYIPKLDSSTFSKDADYFYICMNNTIYGTHYSELPDTGDIPLVADISSCILSEPVDVSKFGLLFAGAQKNMGPAGLTVVIVREDLIQGVDEKVPTMFDYAIHAKNDSMYNTPPCYAIYICKLVLEWIKNDIGGIDKMYALNQKKAKLLYDFLDQSKLFKGTVEPDSRSLMNVPFVTGDEDLDKKFIKESVEAGFVNLKGHRTVGGMRASIYNAMPIEGVEKLIEFMKKFEAENQ</sequence>
<dbReference type="GO" id="GO:0004648">
    <property type="term" value="F:O-phospho-L-serine:2-oxoglutarate aminotransferase activity"/>
    <property type="evidence" value="ECO:0007669"/>
    <property type="project" value="UniProtKB-UniRule"/>
</dbReference>
<evidence type="ECO:0000256" key="7">
    <source>
        <dbReference type="ARBA" id="ARBA00022898"/>
    </source>
</evidence>
<dbReference type="FunFam" id="3.90.1150.10:FF:000006">
    <property type="entry name" value="Phosphoserine aminotransferase"/>
    <property type="match status" value="1"/>
</dbReference>
<dbReference type="SUPFAM" id="SSF53383">
    <property type="entry name" value="PLP-dependent transferases"/>
    <property type="match status" value="1"/>
</dbReference>
<keyword evidence="7 11" id="KW-0663">Pyridoxal phosphate</keyword>
<dbReference type="Pfam" id="PF00266">
    <property type="entry name" value="Aminotran_5"/>
    <property type="match status" value="1"/>
</dbReference>
<dbReference type="InterPro" id="IPR022278">
    <property type="entry name" value="Pser_aminoTfrase"/>
</dbReference>
<feature type="modified residue" description="N6-(pyridoxal phosphate)lysine" evidence="11">
    <location>
        <position position="196"/>
    </location>
</feature>
<feature type="binding site" evidence="11">
    <location>
        <position position="152"/>
    </location>
    <ligand>
        <name>pyridoxal 5'-phosphate</name>
        <dbReference type="ChEBI" id="CHEBI:597326"/>
    </ligand>
</feature>
<dbReference type="PANTHER" id="PTHR43247:SF1">
    <property type="entry name" value="PHOSPHOSERINE AMINOTRANSFERASE"/>
    <property type="match status" value="1"/>
</dbReference>
<dbReference type="InterPro" id="IPR015421">
    <property type="entry name" value="PyrdxlP-dep_Trfase_major"/>
</dbReference>
<protein>
    <recommendedName>
        <fullName evidence="11">Phosphoserine aminotransferase</fullName>
        <ecNumber evidence="11">2.6.1.52</ecNumber>
    </recommendedName>
    <alternativeName>
        <fullName evidence="11">Phosphohydroxythreonine aminotransferase</fullName>
        <shortName evidence="11">PSAT</shortName>
    </alternativeName>
</protein>
<feature type="domain" description="Aminotransferase class V" evidence="13">
    <location>
        <begin position="4"/>
        <end position="349"/>
    </location>
</feature>
<comment type="catalytic activity">
    <reaction evidence="9 11">
        <text>4-(phosphooxy)-L-threonine + 2-oxoglutarate = (R)-3-hydroxy-2-oxo-4-phosphooxybutanoate + L-glutamate</text>
        <dbReference type="Rhea" id="RHEA:16573"/>
        <dbReference type="ChEBI" id="CHEBI:16810"/>
        <dbReference type="ChEBI" id="CHEBI:29985"/>
        <dbReference type="ChEBI" id="CHEBI:58452"/>
        <dbReference type="ChEBI" id="CHEBI:58538"/>
        <dbReference type="EC" id="2.6.1.52"/>
    </reaction>
</comment>
<dbReference type="InterPro" id="IPR020578">
    <property type="entry name" value="Aminotrans_V_PyrdxlP_BS"/>
</dbReference>
<comment type="catalytic activity">
    <reaction evidence="10 11 12">
        <text>O-phospho-L-serine + 2-oxoglutarate = 3-phosphooxypyruvate + L-glutamate</text>
        <dbReference type="Rhea" id="RHEA:14329"/>
        <dbReference type="ChEBI" id="CHEBI:16810"/>
        <dbReference type="ChEBI" id="CHEBI:18110"/>
        <dbReference type="ChEBI" id="CHEBI:29985"/>
        <dbReference type="ChEBI" id="CHEBI:57524"/>
        <dbReference type="EC" id="2.6.1.52"/>
    </reaction>
</comment>
<evidence type="ECO:0000256" key="12">
    <source>
        <dbReference type="RuleBase" id="RU004505"/>
    </source>
</evidence>
<feature type="binding site" evidence="11">
    <location>
        <position position="102"/>
    </location>
    <ligand>
        <name>pyridoxal 5'-phosphate</name>
        <dbReference type="ChEBI" id="CHEBI:597326"/>
    </ligand>
</feature>
<reference evidence="14" key="1">
    <citation type="submission" date="2020-08" db="EMBL/GenBank/DDBJ databases">
        <title>Genome public.</title>
        <authorList>
            <person name="Liu C."/>
            <person name="Sun Q."/>
        </authorList>
    </citation>
    <scope>NUCLEOTIDE SEQUENCE</scope>
    <source>
        <strain evidence="14">NSJ-15</strain>
    </source>
</reference>
<dbReference type="EMBL" id="JACRTL010000007">
    <property type="protein sequence ID" value="MBC8611692.1"/>
    <property type="molecule type" value="Genomic_DNA"/>
</dbReference>
<feature type="binding site" evidence="11">
    <location>
        <position position="172"/>
    </location>
    <ligand>
        <name>pyridoxal 5'-phosphate</name>
        <dbReference type="ChEBI" id="CHEBI:597326"/>
    </ligand>
</feature>
<dbReference type="InterPro" id="IPR000192">
    <property type="entry name" value="Aminotrans_V_dom"/>
</dbReference>
<accession>A0A8J6PCD8</accession>
<dbReference type="InterPro" id="IPR015422">
    <property type="entry name" value="PyrdxlP-dep_Trfase_small"/>
</dbReference>
<dbReference type="PANTHER" id="PTHR43247">
    <property type="entry name" value="PHOSPHOSERINE AMINOTRANSFERASE"/>
    <property type="match status" value="1"/>
</dbReference>
<dbReference type="NCBIfam" id="TIGR01364">
    <property type="entry name" value="serC_1"/>
    <property type="match status" value="1"/>
</dbReference>
<evidence type="ECO:0000256" key="6">
    <source>
        <dbReference type="ARBA" id="ARBA00022679"/>
    </source>
</evidence>
<feature type="binding site" evidence="11">
    <location>
        <begin position="76"/>
        <end position="77"/>
    </location>
    <ligand>
        <name>pyridoxal 5'-phosphate</name>
        <dbReference type="ChEBI" id="CHEBI:597326"/>
    </ligand>
</feature>
<keyword evidence="15" id="KW-1185">Reference proteome</keyword>
<keyword evidence="5 11" id="KW-0028">Amino-acid biosynthesis</keyword>
<comment type="subcellular location">
    <subcellularLocation>
        <location evidence="11">Cytoplasm</location>
    </subcellularLocation>
</comment>
<dbReference type="Gene3D" id="3.40.640.10">
    <property type="entry name" value="Type I PLP-dependent aspartate aminotransferase-like (Major domain)"/>
    <property type="match status" value="1"/>
</dbReference>
<feature type="binding site" evidence="11">
    <location>
        <begin position="237"/>
        <end position="238"/>
    </location>
    <ligand>
        <name>pyridoxal 5'-phosphate</name>
        <dbReference type="ChEBI" id="CHEBI:597326"/>
    </ligand>
</feature>
<keyword evidence="4 11" id="KW-0032">Aminotransferase</keyword>
<comment type="cofactor">
    <cofactor evidence="11">
        <name>pyridoxal 5'-phosphate</name>
        <dbReference type="ChEBI" id="CHEBI:597326"/>
    </cofactor>
    <text evidence="11">Binds 1 pyridoxal phosphate per subunit.</text>
</comment>
<dbReference type="UniPathway" id="UPA00135">
    <property type="reaction ID" value="UER00197"/>
</dbReference>
<comment type="subunit">
    <text evidence="11">Homodimer.</text>
</comment>
<dbReference type="PROSITE" id="PS00595">
    <property type="entry name" value="AA_TRANSFER_CLASS_5"/>
    <property type="match status" value="1"/>
</dbReference>
<dbReference type="AlphaFoldDB" id="A0A8J6PCD8"/>
<evidence type="ECO:0000256" key="5">
    <source>
        <dbReference type="ARBA" id="ARBA00022605"/>
    </source>
</evidence>
<dbReference type="GO" id="GO:0006564">
    <property type="term" value="P:L-serine biosynthetic process"/>
    <property type="evidence" value="ECO:0007669"/>
    <property type="project" value="UniProtKB-UniRule"/>
</dbReference>
<evidence type="ECO:0000256" key="2">
    <source>
        <dbReference type="ARBA" id="ARBA00005099"/>
    </source>
</evidence>
<dbReference type="Proteomes" id="UP000632659">
    <property type="component" value="Unassembled WGS sequence"/>
</dbReference>
<feature type="binding site" evidence="11">
    <location>
        <position position="195"/>
    </location>
    <ligand>
        <name>pyridoxal 5'-phosphate</name>
        <dbReference type="ChEBI" id="CHEBI:597326"/>
    </ligand>
</feature>
<dbReference type="Gene3D" id="3.90.1150.10">
    <property type="entry name" value="Aspartate Aminotransferase, domain 1"/>
    <property type="match status" value="1"/>
</dbReference>
<comment type="function">
    <text evidence="1 11">Catalyzes the reversible conversion of 3-phosphohydroxypyruvate to phosphoserine and of 3-hydroxy-2-oxo-4-phosphonooxybutanoate to phosphohydroxythreonine.</text>
</comment>
<evidence type="ECO:0000256" key="11">
    <source>
        <dbReference type="HAMAP-Rule" id="MF_00160"/>
    </source>
</evidence>
<dbReference type="FunFam" id="3.40.640.10:FF:000010">
    <property type="entry name" value="Phosphoserine aminotransferase"/>
    <property type="match status" value="1"/>
</dbReference>
<comment type="caution">
    <text evidence="11">Lacks conserved residue(s) required for the propagation of feature annotation.</text>
</comment>
<evidence type="ECO:0000259" key="13">
    <source>
        <dbReference type="Pfam" id="PF00266"/>
    </source>
</evidence>